<feature type="region of interest" description="Disordered" evidence="1">
    <location>
        <begin position="280"/>
        <end position="300"/>
    </location>
</feature>
<dbReference type="AlphaFoldDB" id="A0A8H7D5S5"/>
<dbReference type="Proteomes" id="UP000620124">
    <property type="component" value="Unassembled WGS sequence"/>
</dbReference>
<sequence length="397" mass="38683">MQIWSFTPRLAKPGPVSSSLPTGSVHFLIPFTPLAPSPCACFPTLQLVLAGYIGLFITLLRIQPLKMPRFSASLLLAVLVASAFTASATPAPNALRLSTHALARAGYVMPRAEEGEPSGGETAGDETAGGKGEGEGSEGEGGAQGGEGEGEMAGGEMAGGEGKGEGDEGEGGAQGGEGEGSAEGGEGDGSAEGGEGEGGTEGNEGEGGEGGGNAGFQLACDVGGVAGGLVTSGISLLSEIQGGELEENVKAQVEALTVILKASDEVGQQVLQACKDAGLIKGGEGEGEGGGEGEGAEGEAKAENGAARIALVGSSTTPTTPGGTKAATIVNNAVAQANALLAAPTSAVQASNVASSTAVQPSAIPSNAAAKSTQASRVGSLLLGPVVYWLLTAVVLW</sequence>
<proteinExistence type="predicted"/>
<evidence type="ECO:0000313" key="3">
    <source>
        <dbReference type="EMBL" id="KAF7359863.1"/>
    </source>
</evidence>
<evidence type="ECO:0000256" key="1">
    <source>
        <dbReference type="SAM" id="MobiDB-lite"/>
    </source>
</evidence>
<feature type="compositionally biased region" description="Gly residues" evidence="1">
    <location>
        <begin position="171"/>
        <end position="202"/>
    </location>
</feature>
<feature type="transmembrane region" description="Helical" evidence="2">
    <location>
        <begin position="35"/>
        <end position="60"/>
    </location>
</feature>
<accession>A0A8H7D5S5</accession>
<dbReference type="EMBL" id="JACAZI010000005">
    <property type="protein sequence ID" value="KAF7359863.1"/>
    <property type="molecule type" value="Genomic_DNA"/>
</dbReference>
<feature type="region of interest" description="Disordered" evidence="1">
    <location>
        <begin position="110"/>
        <end position="212"/>
    </location>
</feature>
<protein>
    <submittedName>
        <fullName evidence="3">Uncharacterized protein</fullName>
    </submittedName>
</protein>
<keyword evidence="2" id="KW-0812">Transmembrane</keyword>
<keyword evidence="4" id="KW-1185">Reference proteome</keyword>
<feature type="transmembrane region" description="Helical" evidence="2">
    <location>
        <begin position="72"/>
        <end position="91"/>
    </location>
</feature>
<feature type="compositionally biased region" description="Acidic residues" evidence="1">
    <location>
        <begin position="285"/>
        <end position="297"/>
    </location>
</feature>
<organism evidence="3 4">
    <name type="scientific">Mycena venus</name>
    <dbReference type="NCBI Taxonomy" id="2733690"/>
    <lineage>
        <taxon>Eukaryota</taxon>
        <taxon>Fungi</taxon>
        <taxon>Dikarya</taxon>
        <taxon>Basidiomycota</taxon>
        <taxon>Agaricomycotina</taxon>
        <taxon>Agaricomycetes</taxon>
        <taxon>Agaricomycetidae</taxon>
        <taxon>Agaricales</taxon>
        <taxon>Marasmiineae</taxon>
        <taxon>Mycenaceae</taxon>
        <taxon>Mycena</taxon>
    </lineage>
</organism>
<comment type="caution">
    <text evidence="3">The sequence shown here is derived from an EMBL/GenBank/DDBJ whole genome shotgun (WGS) entry which is preliminary data.</text>
</comment>
<keyword evidence="2" id="KW-0472">Membrane</keyword>
<dbReference type="OrthoDB" id="3065470at2759"/>
<reference evidence="3" key="1">
    <citation type="submission" date="2020-05" db="EMBL/GenBank/DDBJ databases">
        <title>Mycena genomes resolve the evolution of fungal bioluminescence.</title>
        <authorList>
            <person name="Tsai I.J."/>
        </authorList>
    </citation>
    <scope>NUCLEOTIDE SEQUENCE</scope>
    <source>
        <strain evidence="3">CCC161011</strain>
    </source>
</reference>
<keyword evidence="2" id="KW-1133">Transmembrane helix</keyword>
<evidence type="ECO:0000313" key="4">
    <source>
        <dbReference type="Proteomes" id="UP000620124"/>
    </source>
</evidence>
<feature type="compositionally biased region" description="Gly residues" evidence="1">
    <location>
        <begin position="117"/>
        <end position="131"/>
    </location>
</feature>
<feature type="compositionally biased region" description="Gly residues" evidence="1">
    <location>
        <begin position="139"/>
        <end position="161"/>
    </location>
</feature>
<gene>
    <name evidence="3" type="ORF">MVEN_00711700</name>
</gene>
<name>A0A8H7D5S5_9AGAR</name>
<evidence type="ECO:0000256" key="2">
    <source>
        <dbReference type="SAM" id="Phobius"/>
    </source>
</evidence>